<evidence type="ECO:0000313" key="1">
    <source>
        <dbReference type="EMBL" id="ANB13108.1"/>
    </source>
</evidence>
<proteinExistence type="predicted"/>
<dbReference type="RefSeq" id="XP_018735585.1">
    <property type="nucleotide sequence ID" value="XM_018878263.1"/>
</dbReference>
<gene>
    <name evidence="1" type="ORF">AWJ20_1388</name>
</gene>
<evidence type="ECO:0008006" key="3">
    <source>
        <dbReference type="Google" id="ProtNLM"/>
    </source>
</evidence>
<dbReference type="KEGG" id="slb:AWJ20_1388"/>
<dbReference type="AlphaFoldDB" id="A0A167DNJ7"/>
<dbReference type="GO" id="GO:0005737">
    <property type="term" value="C:cytoplasm"/>
    <property type="evidence" value="ECO:0007669"/>
    <property type="project" value="TreeGrafter"/>
</dbReference>
<dbReference type="InterPro" id="IPR036291">
    <property type="entry name" value="NAD(P)-bd_dom_sf"/>
</dbReference>
<accession>A0A167DNJ7</accession>
<dbReference type="PANTHER" id="PTHR48079:SF6">
    <property type="entry name" value="NAD(P)-BINDING DOMAIN-CONTAINING PROTEIN-RELATED"/>
    <property type="match status" value="1"/>
</dbReference>
<dbReference type="InterPro" id="IPR051783">
    <property type="entry name" value="NAD(P)-dependent_oxidoreduct"/>
</dbReference>
<sequence>MENAKINLDIFFLGATGYIGGSALGHLLNHYRANDNQVHIRALVRSEEKAKKLLDWAKAREVDKLVVPIIGTLDDEDIIVREVAHNDVTIHTAHSDHLGAAKSIVKGLDLAIKRRKESPSKTARPILIHTSGTGLLVDDSYGLKTTDTIYHDDNEDEINSIPDTASHRDVDLVLLNYWKQHKDDVDIAIVAPPTIWGLGTGPDSVQSIQIPLHINKFIPIRQAFNIGKGVNQWTQINVLDLADFYRVLFIALHEQPGKHGGFYFVENGEFSWSEVGTAIQKGLVLAGYTTFHSAKDANDDTTYLTVFGRNEQGFPYRRVNGGNSRARAVRARKELKWEAKYSSHEEFLADITQSVLIQAKFGKDNSRDTGGERPPQIE</sequence>
<organism evidence="1 2">
    <name type="scientific">Sugiyamaella lignohabitans</name>
    <dbReference type="NCBI Taxonomy" id="796027"/>
    <lineage>
        <taxon>Eukaryota</taxon>
        <taxon>Fungi</taxon>
        <taxon>Dikarya</taxon>
        <taxon>Ascomycota</taxon>
        <taxon>Saccharomycotina</taxon>
        <taxon>Dipodascomycetes</taxon>
        <taxon>Dipodascales</taxon>
        <taxon>Trichomonascaceae</taxon>
        <taxon>Sugiyamaella</taxon>
    </lineage>
</organism>
<protein>
    <recommendedName>
        <fullName evidence="3">NAD(P)-binding domain-containing protein</fullName>
    </recommendedName>
</protein>
<dbReference type="GO" id="GO:0004029">
    <property type="term" value="F:aldehyde dehydrogenase (NAD+) activity"/>
    <property type="evidence" value="ECO:0007669"/>
    <property type="project" value="TreeGrafter"/>
</dbReference>
<dbReference type="SUPFAM" id="SSF51735">
    <property type="entry name" value="NAD(P)-binding Rossmann-fold domains"/>
    <property type="match status" value="1"/>
</dbReference>
<reference evidence="1 2" key="1">
    <citation type="submission" date="2016-02" db="EMBL/GenBank/DDBJ databases">
        <title>Complete genome sequence and transcriptome regulation of the pentose utilising yeast Sugiyamaella lignohabitans.</title>
        <authorList>
            <person name="Bellasio M."/>
            <person name="Peymann A."/>
            <person name="Valli M."/>
            <person name="Sipitzky M."/>
            <person name="Graf A."/>
            <person name="Sauer M."/>
            <person name="Marx H."/>
            <person name="Mattanovich D."/>
        </authorList>
    </citation>
    <scope>NUCLEOTIDE SEQUENCE [LARGE SCALE GENOMIC DNA]</scope>
    <source>
        <strain evidence="1 2">CBS 10342</strain>
    </source>
</reference>
<keyword evidence="2" id="KW-1185">Reference proteome</keyword>
<dbReference type="PANTHER" id="PTHR48079">
    <property type="entry name" value="PROTEIN YEEZ"/>
    <property type="match status" value="1"/>
</dbReference>
<dbReference type="Proteomes" id="UP000189580">
    <property type="component" value="Chromosome a"/>
</dbReference>
<name>A0A167DNJ7_9ASCO</name>
<evidence type="ECO:0000313" key="2">
    <source>
        <dbReference type="Proteomes" id="UP000189580"/>
    </source>
</evidence>
<dbReference type="EMBL" id="CP014501">
    <property type="protein sequence ID" value="ANB13108.1"/>
    <property type="molecule type" value="Genomic_DNA"/>
</dbReference>
<dbReference type="Gene3D" id="3.40.50.720">
    <property type="entry name" value="NAD(P)-binding Rossmann-like Domain"/>
    <property type="match status" value="1"/>
</dbReference>
<dbReference type="OrthoDB" id="10262413at2759"/>
<dbReference type="GeneID" id="30033184"/>